<evidence type="ECO:0000256" key="6">
    <source>
        <dbReference type="ARBA" id="ARBA00023268"/>
    </source>
</evidence>
<feature type="region of interest" description="Disordered" evidence="9">
    <location>
        <begin position="359"/>
        <end position="380"/>
    </location>
</feature>
<evidence type="ECO:0000256" key="1">
    <source>
        <dbReference type="ARBA" id="ARBA00022645"/>
    </source>
</evidence>
<evidence type="ECO:0000256" key="9">
    <source>
        <dbReference type="SAM" id="MobiDB-lite"/>
    </source>
</evidence>
<dbReference type="GO" id="GO:0030288">
    <property type="term" value="C:outer membrane-bounded periplasmic space"/>
    <property type="evidence" value="ECO:0007669"/>
    <property type="project" value="TreeGrafter"/>
</dbReference>
<dbReference type="Pfam" id="PF00912">
    <property type="entry name" value="Transgly"/>
    <property type="match status" value="1"/>
</dbReference>
<keyword evidence="5" id="KW-0378">Hydrolase</keyword>
<dbReference type="InterPro" id="IPR023346">
    <property type="entry name" value="Lysozyme-like_dom_sf"/>
</dbReference>
<dbReference type="InterPro" id="IPR001460">
    <property type="entry name" value="PCN-bd_Tpept"/>
</dbReference>
<feature type="region of interest" description="Disordered" evidence="9">
    <location>
        <begin position="520"/>
        <end position="539"/>
    </location>
</feature>
<dbReference type="GO" id="GO:0005975">
    <property type="term" value="P:carbohydrate metabolic process"/>
    <property type="evidence" value="ECO:0007669"/>
    <property type="project" value="InterPro"/>
</dbReference>
<dbReference type="CDD" id="cd10917">
    <property type="entry name" value="CE4_NodB_like_6s_7s"/>
    <property type="match status" value="1"/>
</dbReference>
<dbReference type="PANTHER" id="PTHR32282">
    <property type="entry name" value="BINDING PROTEIN TRANSPEPTIDASE, PUTATIVE-RELATED"/>
    <property type="match status" value="1"/>
</dbReference>
<feature type="compositionally biased region" description="Low complexity" evidence="9">
    <location>
        <begin position="853"/>
        <end position="868"/>
    </location>
</feature>
<feature type="region of interest" description="Disordered" evidence="9">
    <location>
        <begin position="591"/>
        <end position="648"/>
    </location>
</feature>
<keyword evidence="2" id="KW-0645">Protease</keyword>
<organism evidence="12 13">
    <name type="scientific">Mangrovihabitans endophyticus</name>
    <dbReference type="NCBI Taxonomy" id="1751298"/>
    <lineage>
        <taxon>Bacteria</taxon>
        <taxon>Bacillati</taxon>
        <taxon>Actinomycetota</taxon>
        <taxon>Actinomycetes</taxon>
        <taxon>Micromonosporales</taxon>
        <taxon>Micromonosporaceae</taxon>
        <taxon>Mangrovihabitans</taxon>
    </lineage>
</organism>
<feature type="chain" id="PRO_5039235058" description="NodB homology domain-containing protein" evidence="10">
    <location>
        <begin position="20"/>
        <end position="910"/>
    </location>
</feature>
<dbReference type="RefSeq" id="WP_229715958.1">
    <property type="nucleotide sequence ID" value="NZ_BMMX01000017.1"/>
</dbReference>
<keyword evidence="6" id="KW-0511">Multifunctional enzyme</keyword>
<feature type="signal peptide" evidence="10">
    <location>
        <begin position="1"/>
        <end position="19"/>
    </location>
</feature>
<dbReference type="EMBL" id="BMMX01000017">
    <property type="protein sequence ID" value="GGL00274.1"/>
    <property type="molecule type" value="Genomic_DNA"/>
</dbReference>
<dbReference type="InterPro" id="IPR011330">
    <property type="entry name" value="Glyco_hydro/deAcase_b/a-brl"/>
</dbReference>
<gene>
    <name evidence="12" type="ORF">GCM10012284_38370</name>
</gene>
<dbReference type="GO" id="GO:0008658">
    <property type="term" value="F:penicillin binding"/>
    <property type="evidence" value="ECO:0007669"/>
    <property type="project" value="InterPro"/>
</dbReference>
<dbReference type="PANTHER" id="PTHR32282:SF34">
    <property type="entry name" value="PENICILLIN-BINDING PROTEIN 1A"/>
    <property type="match status" value="1"/>
</dbReference>
<dbReference type="Proteomes" id="UP000656042">
    <property type="component" value="Unassembled WGS sequence"/>
</dbReference>
<feature type="region of interest" description="Disordered" evidence="9">
    <location>
        <begin position="846"/>
        <end position="910"/>
    </location>
</feature>
<reference evidence="12" key="2">
    <citation type="submission" date="2020-09" db="EMBL/GenBank/DDBJ databases">
        <authorList>
            <person name="Sun Q."/>
            <person name="Zhou Y."/>
        </authorList>
    </citation>
    <scope>NUCLEOTIDE SEQUENCE</scope>
    <source>
        <strain evidence="12">CGMCC 4.7299</strain>
    </source>
</reference>
<dbReference type="Pfam" id="PF01522">
    <property type="entry name" value="Polysacc_deac_1"/>
    <property type="match status" value="1"/>
</dbReference>
<dbReference type="GO" id="GO:0006508">
    <property type="term" value="P:proteolysis"/>
    <property type="evidence" value="ECO:0007669"/>
    <property type="project" value="UniProtKB-KW"/>
</dbReference>
<comment type="catalytic activity">
    <reaction evidence="7">
        <text>Preferential cleavage: (Ac)2-L-Lys-D-Ala-|-D-Ala. Also transpeptidation of peptidyl-alanyl moieties that are N-acyl substituents of D-alanine.</text>
        <dbReference type="EC" id="3.4.16.4"/>
    </reaction>
</comment>
<evidence type="ECO:0000256" key="7">
    <source>
        <dbReference type="ARBA" id="ARBA00034000"/>
    </source>
</evidence>
<keyword evidence="10" id="KW-0732">Signal</keyword>
<name>A0A8J3C153_9ACTN</name>
<evidence type="ECO:0000256" key="2">
    <source>
        <dbReference type="ARBA" id="ARBA00022670"/>
    </source>
</evidence>
<evidence type="ECO:0000256" key="4">
    <source>
        <dbReference type="ARBA" id="ARBA00022679"/>
    </source>
</evidence>
<proteinExistence type="predicted"/>
<comment type="caution">
    <text evidence="12">The sequence shown here is derived from an EMBL/GenBank/DDBJ whole genome shotgun (WGS) entry which is preliminary data.</text>
</comment>
<dbReference type="InterPro" id="IPR050396">
    <property type="entry name" value="Glycosyltr_51/Transpeptidase"/>
</dbReference>
<keyword evidence="13" id="KW-1185">Reference proteome</keyword>
<dbReference type="GO" id="GO:0009252">
    <property type="term" value="P:peptidoglycan biosynthetic process"/>
    <property type="evidence" value="ECO:0007669"/>
    <property type="project" value="TreeGrafter"/>
</dbReference>
<protein>
    <recommendedName>
        <fullName evidence="11">NodB homology domain-containing protein</fullName>
    </recommendedName>
</protein>
<feature type="domain" description="NodB homology" evidence="11">
    <location>
        <begin position="659"/>
        <end position="838"/>
    </location>
</feature>
<evidence type="ECO:0000313" key="13">
    <source>
        <dbReference type="Proteomes" id="UP000656042"/>
    </source>
</evidence>
<dbReference type="GO" id="GO:0016810">
    <property type="term" value="F:hydrolase activity, acting on carbon-nitrogen (but not peptide) bonds"/>
    <property type="evidence" value="ECO:0007669"/>
    <property type="project" value="InterPro"/>
</dbReference>
<dbReference type="InterPro" id="IPR001264">
    <property type="entry name" value="Glyco_trans_51"/>
</dbReference>
<dbReference type="SUPFAM" id="SSF56601">
    <property type="entry name" value="beta-lactamase/transpeptidase-like"/>
    <property type="match status" value="1"/>
</dbReference>
<sequence>MAARVAVVTLVWCGAGVGAAEAYVDAVPLPGTPAAVQASTLYYADGRTVLARVGTTDHSDVPLSAVPPGMRHAILAAEDRDFYHHAGVSLRGMLRAVVADARGGREGASTITQQYARNAFLTQDFSAGRKAREMVLAVKLERQYTKDQILERYLNTIYFGRGAYGIAAAAGAYFGVGVGRLTPAQGAVLAAAVKDPYHFDPAVDPAGARQRWRWIIAAERAQGWLDADPAYPPVRPAHARLDDANGLIVDQVERELAGHGVTPRELHTRGLRVVTTVDADAQRAAVRRVAGTLADQPAGLRAAVVAVDPATGGVRAYYGGAQGRGYFDDAAAPRPPASAFTPIVLAAALEQGIGYDSRWDGSSPRTFPGRGPLRNPDGRQCPDCTLRQAMVDSLRTPFYAVAQRVGAGRVRDTAYRLGVSRTYDGRQTLVDVRGDPEPGRTRADIALGRYAVTPADLASVYATFAAGGIRHRRHFVTSAAGPDGAPRWRLHAAGARVLSANAAADVSAVLHAVVQAGQARPDRPAAGEAGSQQWGDTHDNQDAWMAGYTPQLATAVWLGRSVPGPIRDRDGEPIEGGTVPARLWRDVTHDALTDTPPTALPPPAHLGRTDVGDAGARGRSRRAAHSPESGPESGSGSGSGESGTSTGDLVVVHTRHPGKRLALTFDDGPSPYTTQVLALLAEYGITATFCMVGEEVDRYPGIVRQVVARGHRLCNHSWRHDDLGVVSADVARHDMERTDAALARAVPGATVTYFRAPYGSWGGTAHVAAGRGQTPLGWLVDPDDWTMPGADVIAGRIRDQVTPRAVVLVHDGGGDRAQTVQALRTLIPELLADGWTFDLPETTVAARRLPSASPSGTPTRSGDPTSSSTPPPATPSSAAPPPPTPTSAVPPPPPPPPTPAPGGAEPSRRS</sequence>
<accession>A0A8J3C153</accession>
<dbReference type="GO" id="GO:0008955">
    <property type="term" value="F:peptidoglycan glycosyltransferase activity"/>
    <property type="evidence" value="ECO:0007669"/>
    <property type="project" value="UniProtKB-EC"/>
</dbReference>
<feature type="compositionally biased region" description="Low complexity" evidence="9">
    <location>
        <begin position="901"/>
        <end position="910"/>
    </location>
</feature>
<dbReference type="PROSITE" id="PS51677">
    <property type="entry name" value="NODB"/>
    <property type="match status" value="1"/>
</dbReference>
<dbReference type="AlphaFoldDB" id="A0A8J3C153"/>
<keyword evidence="1" id="KW-0121">Carboxypeptidase</keyword>
<evidence type="ECO:0000259" key="11">
    <source>
        <dbReference type="PROSITE" id="PS51677"/>
    </source>
</evidence>
<dbReference type="InterPro" id="IPR036950">
    <property type="entry name" value="PBP_transglycosylase"/>
</dbReference>
<evidence type="ECO:0000313" key="12">
    <source>
        <dbReference type="EMBL" id="GGL00274.1"/>
    </source>
</evidence>
<dbReference type="InterPro" id="IPR012338">
    <property type="entry name" value="Beta-lactam/transpept-like"/>
</dbReference>
<dbReference type="InterPro" id="IPR002509">
    <property type="entry name" value="NODB_dom"/>
</dbReference>
<dbReference type="Gene3D" id="1.10.3810.10">
    <property type="entry name" value="Biosynthetic peptidoglycan transglycosylase-like"/>
    <property type="match status" value="1"/>
</dbReference>
<keyword evidence="4" id="KW-0808">Transferase</keyword>
<keyword evidence="3" id="KW-0328">Glycosyltransferase</keyword>
<feature type="compositionally biased region" description="Pro residues" evidence="9">
    <location>
        <begin position="869"/>
        <end position="900"/>
    </location>
</feature>
<dbReference type="Gene3D" id="3.40.710.10">
    <property type="entry name" value="DD-peptidase/beta-lactamase superfamily"/>
    <property type="match status" value="1"/>
</dbReference>
<dbReference type="GO" id="GO:0009002">
    <property type="term" value="F:serine-type D-Ala-D-Ala carboxypeptidase activity"/>
    <property type="evidence" value="ECO:0007669"/>
    <property type="project" value="UniProtKB-EC"/>
</dbReference>
<evidence type="ECO:0000256" key="3">
    <source>
        <dbReference type="ARBA" id="ARBA00022676"/>
    </source>
</evidence>
<comment type="catalytic activity">
    <reaction evidence="8">
        <text>[GlcNAc-(1-&gt;4)-Mur2Ac(oyl-L-Ala-gamma-D-Glu-L-Lys-D-Ala-D-Ala)](n)-di-trans,octa-cis-undecaprenyl diphosphate + beta-D-GlcNAc-(1-&gt;4)-Mur2Ac(oyl-L-Ala-gamma-D-Glu-L-Lys-D-Ala-D-Ala)-di-trans,octa-cis-undecaprenyl diphosphate = [GlcNAc-(1-&gt;4)-Mur2Ac(oyl-L-Ala-gamma-D-Glu-L-Lys-D-Ala-D-Ala)](n+1)-di-trans,octa-cis-undecaprenyl diphosphate + di-trans,octa-cis-undecaprenyl diphosphate + H(+)</text>
        <dbReference type="Rhea" id="RHEA:23708"/>
        <dbReference type="Rhea" id="RHEA-COMP:9602"/>
        <dbReference type="Rhea" id="RHEA-COMP:9603"/>
        <dbReference type="ChEBI" id="CHEBI:15378"/>
        <dbReference type="ChEBI" id="CHEBI:58405"/>
        <dbReference type="ChEBI" id="CHEBI:60033"/>
        <dbReference type="ChEBI" id="CHEBI:78435"/>
        <dbReference type="EC" id="2.4.99.28"/>
    </reaction>
</comment>
<reference evidence="12" key="1">
    <citation type="journal article" date="2014" name="Int. J. Syst. Evol. Microbiol.">
        <title>Complete genome sequence of Corynebacterium casei LMG S-19264T (=DSM 44701T), isolated from a smear-ripened cheese.</title>
        <authorList>
            <consortium name="US DOE Joint Genome Institute (JGI-PGF)"/>
            <person name="Walter F."/>
            <person name="Albersmeier A."/>
            <person name="Kalinowski J."/>
            <person name="Ruckert C."/>
        </authorList>
    </citation>
    <scope>NUCLEOTIDE SEQUENCE</scope>
    <source>
        <strain evidence="12">CGMCC 4.7299</strain>
    </source>
</reference>
<dbReference type="SUPFAM" id="SSF88713">
    <property type="entry name" value="Glycoside hydrolase/deacetylase"/>
    <property type="match status" value="1"/>
</dbReference>
<evidence type="ECO:0000256" key="10">
    <source>
        <dbReference type="SAM" id="SignalP"/>
    </source>
</evidence>
<evidence type="ECO:0000256" key="5">
    <source>
        <dbReference type="ARBA" id="ARBA00022801"/>
    </source>
</evidence>
<dbReference type="Pfam" id="PF00905">
    <property type="entry name" value="Transpeptidase"/>
    <property type="match status" value="1"/>
</dbReference>
<evidence type="ECO:0000256" key="8">
    <source>
        <dbReference type="ARBA" id="ARBA00049902"/>
    </source>
</evidence>
<dbReference type="Gene3D" id="3.20.20.370">
    <property type="entry name" value="Glycoside hydrolase/deacetylase"/>
    <property type="match status" value="1"/>
</dbReference>
<dbReference type="SUPFAM" id="SSF53955">
    <property type="entry name" value="Lysozyme-like"/>
    <property type="match status" value="1"/>
</dbReference>